<evidence type="ECO:0000313" key="3">
    <source>
        <dbReference type="Proteomes" id="UP000095230"/>
    </source>
</evidence>
<sequence length="129" mass="14231">MTNKVFLTIHGVIYAVFAVVLFFLPQYVWPMYGVELNDQYAYFLSQHTSIFLGGLAAVTILLRDIASGEVAKKLMLALVIANGLGALITLYAGVIGIFSGFGWSDPLFFSVLSVLSLMQYKNNRSAHYP</sequence>
<protein>
    <recommendedName>
        <fullName evidence="4">DUF4345 domain-containing protein</fullName>
    </recommendedName>
</protein>
<dbReference type="EMBL" id="MCBT01000044">
    <property type="protein sequence ID" value="OEG72991.1"/>
    <property type="molecule type" value="Genomic_DNA"/>
</dbReference>
<feature type="transmembrane region" description="Helical" evidence="1">
    <location>
        <begin position="40"/>
        <end position="62"/>
    </location>
</feature>
<dbReference type="STRING" id="23.BEL05_06215"/>
<accession>A0A1E5IR46</accession>
<keyword evidence="1" id="KW-1133">Transmembrane helix</keyword>
<reference evidence="2 3" key="1">
    <citation type="submission" date="2016-07" db="EMBL/GenBank/DDBJ databases">
        <title>Whole-genome of two Shewanella species isolated from a digestive organ of sea cucumber Apostichopus japonicus Selenka 1867.</title>
        <authorList>
            <person name="Hong H.-H."/>
            <person name="Choi H."/>
            <person name="Cheon S."/>
            <person name="Oh J.-S."/>
            <person name="Lee H.-G."/>
            <person name="Park C."/>
        </authorList>
    </citation>
    <scope>NUCLEOTIDE SEQUENCE [LARGE SCALE GENOMIC DNA]</scope>
    <source>
        <strain evidence="2 3">CSB03KR</strain>
    </source>
</reference>
<gene>
    <name evidence="2" type="ORF">BEL05_06215</name>
</gene>
<keyword evidence="1" id="KW-0812">Transmembrane</keyword>
<dbReference type="OrthoDB" id="1162181at2"/>
<proteinExistence type="predicted"/>
<feature type="transmembrane region" description="Helical" evidence="1">
    <location>
        <begin position="74"/>
        <end position="97"/>
    </location>
</feature>
<evidence type="ECO:0000256" key="1">
    <source>
        <dbReference type="SAM" id="Phobius"/>
    </source>
</evidence>
<name>A0A1E5IR46_SHECO</name>
<dbReference type="RefSeq" id="WP_069671597.1">
    <property type="nucleotide sequence ID" value="NZ_BPFF01000272.1"/>
</dbReference>
<keyword evidence="1" id="KW-0472">Membrane</keyword>
<organism evidence="2 3">
    <name type="scientific">Shewanella colwelliana</name>
    <name type="common">Alteromonas colwelliana</name>
    <dbReference type="NCBI Taxonomy" id="23"/>
    <lineage>
        <taxon>Bacteria</taxon>
        <taxon>Pseudomonadati</taxon>
        <taxon>Pseudomonadota</taxon>
        <taxon>Gammaproteobacteria</taxon>
        <taxon>Alteromonadales</taxon>
        <taxon>Shewanellaceae</taxon>
        <taxon>Shewanella</taxon>
    </lineage>
</organism>
<evidence type="ECO:0000313" key="2">
    <source>
        <dbReference type="EMBL" id="OEG72991.1"/>
    </source>
</evidence>
<dbReference type="Proteomes" id="UP000095230">
    <property type="component" value="Unassembled WGS sequence"/>
</dbReference>
<feature type="transmembrane region" description="Helical" evidence="1">
    <location>
        <begin position="7"/>
        <end position="28"/>
    </location>
</feature>
<evidence type="ECO:0008006" key="4">
    <source>
        <dbReference type="Google" id="ProtNLM"/>
    </source>
</evidence>
<dbReference type="AlphaFoldDB" id="A0A1E5IR46"/>
<comment type="caution">
    <text evidence="2">The sequence shown here is derived from an EMBL/GenBank/DDBJ whole genome shotgun (WGS) entry which is preliminary data.</text>
</comment>